<gene>
    <name evidence="6" type="ORF">CZ674_10510</name>
</gene>
<dbReference type="PANTHER" id="PTHR30346:SF29">
    <property type="entry name" value="LYSR SUBSTRATE-BINDING"/>
    <property type="match status" value="1"/>
</dbReference>
<dbReference type="InterPro" id="IPR036388">
    <property type="entry name" value="WH-like_DNA-bd_sf"/>
</dbReference>
<dbReference type="GO" id="GO:0003700">
    <property type="term" value="F:DNA-binding transcription factor activity"/>
    <property type="evidence" value="ECO:0007669"/>
    <property type="project" value="InterPro"/>
</dbReference>
<evidence type="ECO:0000256" key="3">
    <source>
        <dbReference type="ARBA" id="ARBA00023125"/>
    </source>
</evidence>
<feature type="domain" description="HTH lysR-type" evidence="5">
    <location>
        <begin position="1"/>
        <end position="47"/>
    </location>
</feature>
<keyword evidence="3" id="KW-0238">DNA-binding</keyword>
<dbReference type="InterPro" id="IPR036390">
    <property type="entry name" value="WH_DNA-bd_sf"/>
</dbReference>
<dbReference type="GO" id="GO:0003677">
    <property type="term" value="F:DNA binding"/>
    <property type="evidence" value="ECO:0007669"/>
    <property type="project" value="UniProtKB-KW"/>
</dbReference>
<evidence type="ECO:0000256" key="2">
    <source>
        <dbReference type="ARBA" id="ARBA00023015"/>
    </source>
</evidence>
<evidence type="ECO:0000313" key="7">
    <source>
        <dbReference type="Proteomes" id="UP000195787"/>
    </source>
</evidence>
<dbReference type="GO" id="GO:0032993">
    <property type="term" value="C:protein-DNA complex"/>
    <property type="evidence" value="ECO:0007669"/>
    <property type="project" value="TreeGrafter"/>
</dbReference>
<organism evidence="6 7">
    <name type="scientific">Agrococcus casei LMG 22410</name>
    <dbReference type="NCBI Taxonomy" id="1255656"/>
    <lineage>
        <taxon>Bacteria</taxon>
        <taxon>Bacillati</taxon>
        <taxon>Actinomycetota</taxon>
        <taxon>Actinomycetes</taxon>
        <taxon>Micrococcales</taxon>
        <taxon>Microbacteriaceae</taxon>
        <taxon>Agrococcus</taxon>
    </lineage>
</organism>
<keyword evidence="7" id="KW-1185">Reference proteome</keyword>
<dbReference type="EMBL" id="FUHU01000043">
    <property type="protein sequence ID" value="SJM65472.1"/>
    <property type="molecule type" value="Genomic_DNA"/>
</dbReference>
<comment type="similarity">
    <text evidence="1">Belongs to the LysR transcriptional regulatory family.</text>
</comment>
<protein>
    <submittedName>
        <fullName evidence="6">LysR-family transcriptional regulator</fullName>
    </submittedName>
</protein>
<dbReference type="PANTHER" id="PTHR30346">
    <property type="entry name" value="TRANSCRIPTIONAL DUAL REGULATOR HCAR-RELATED"/>
    <property type="match status" value="1"/>
</dbReference>
<dbReference type="SUPFAM" id="SSF46785">
    <property type="entry name" value="Winged helix' DNA-binding domain"/>
    <property type="match status" value="1"/>
</dbReference>
<proteinExistence type="inferred from homology"/>
<dbReference type="Pfam" id="PF03466">
    <property type="entry name" value="LysR_substrate"/>
    <property type="match status" value="1"/>
</dbReference>
<reference evidence="6 7" key="1">
    <citation type="submission" date="2017-02" db="EMBL/GenBank/DDBJ databases">
        <authorList>
            <person name="Peterson S.W."/>
        </authorList>
    </citation>
    <scope>NUCLEOTIDE SEQUENCE [LARGE SCALE GENOMIC DNA]</scope>
    <source>
        <strain evidence="6 7">LMG 22410</strain>
    </source>
</reference>
<sequence length="297" mass="32079">MVDTGSFAAASRELGYTPSAVSQQIAKLEQTLDLRLFDRAGRSIHATEAALYLRARSAELVGLLSQVERDAGRLAAGQAGRIRIGSFRSADAQLLSRSVAQFLVRRRGVEVDLHEGEPWDLLPQVVSGDIDVAIAFRYEVASPPWSSDVQVIPLLREPLTVIGSPSHRLASHASVELDELEHEAWAGNDTSTLAHACLMNTTAKAGFRPDIAFHSNNFDALFGLVRNKLAVAMVPGLTLAGRTDVARLNVTDLPYREVAAVVRMGRPDPLAQAAIDALSSVARELAEENGWELLVDA</sequence>
<keyword evidence="2" id="KW-0805">Transcription regulation</keyword>
<dbReference type="AlphaFoldDB" id="A0A1R4GBZ0"/>
<dbReference type="Gene3D" id="3.40.190.290">
    <property type="match status" value="1"/>
</dbReference>
<evidence type="ECO:0000256" key="4">
    <source>
        <dbReference type="ARBA" id="ARBA00023163"/>
    </source>
</evidence>
<dbReference type="PROSITE" id="PS50931">
    <property type="entry name" value="HTH_LYSR"/>
    <property type="match status" value="1"/>
</dbReference>
<name>A0A1R4GBZ0_9MICO</name>
<keyword evidence="4" id="KW-0804">Transcription</keyword>
<accession>A0A1R4GBZ0</accession>
<evidence type="ECO:0000313" key="6">
    <source>
        <dbReference type="EMBL" id="SJM65472.1"/>
    </source>
</evidence>
<evidence type="ECO:0000256" key="1">
    <source>
        <dbReference type="ARBA" id="ARBA00009437"/>
    </source>
</evidence>
<dbReference type="Gene3D" id="1.10.10.10">
    <property type="entry name" value="Winged helix-like DNA-binding domain superfamily/Winged helix DNA-binding domain"/>
    <property type="match status" value="1"/>
</dbReference>
<dbReference type="InterPro" id="IPR000847">
    <property type="entry name" value="LysR_HTH_N"/>
</dbReference>
<evidence type="ECO:0000259" key="5">
    <source>
        <dbReference type="PROSITE" id="PS50931"/>
    </source>
</evidence>
<dbReference type="InterPro" id="IPR005119">
    <property type="entry name" value="LysR_subst-bd"/>
</dbReference>
<dbReference type="OrthoDB" id="4131546at2"/>
<dbReference type="Proteomes" id="UP000195787">
    <property type="component" value="Unassembled WGS sequence"/>
</dbReference>
<dbReference type="SUPFAM" id="SSF53850">
    <property type="entry name" value="Periplasmic binding protein-like II"/>
    <property type="match status" value="1"/>
</dbReference>
<dbReference type="Pfam" id="PF00126">
    <property type="entry name" value="HTH_1"/>
    <property type="match status" value="1"/>
</dbReference>